<dbReference type="Pfam" id="PF00126">
    <property type="entry name" value="HTH_1"/>
    <property type="match status" value="1"/>
</dbReference>
<sequence>MSSSKILSCIGNTSINHIRYFVSVYELGSISKAAKECSVSQPAVSKGIKTLESQLGINLFYRDTKACLPTEPAKQLYPKFLEICSSSLSISNLLRAISSGDYGEIKIGLGKLVGPLGSRLITSIIKNKFQNLKISVIQDTPSNLQRSLLQHNLDFFICHSEAFGSVNNVDQIRKKPLMNVKLTAVASPSAEFLKNIDDIVDYPWAFPNLEVVSTSKNNFYNTYYKRIQANNTILYEIDDIDARIRLALSGQAATVCPTLSVASYLKTGALIKLPVEIDDYQVCVYHHSHRALSNKSQYIVDSMKEFFSLVNN</sequence>
<dbReference type="PROSITE" id="PS50931">
    <property type="entry name" value="HTH_LYSR"/>
    <property type="match status" value="1"/>
</dbReference>
<proteinExistence type="inferred from homology"/>
<dbReference type="PRINTS" id="PR00039">
    <property type="entry name" value="HTHLYSR"/>
</dbReference>
<keyword evidence="7" id="KW-1185">Reference proteome</keyword>
<feature type="domain" description="HTH lysR-type" evidence="5">
    <location>
        <begin position="13"/>
        <end position="70"/>
    </location>
</feature>
<evidence type="ECO:0000313" key="7">
    <source>
        <dbReference type="Proteomes" id="UP000838748"/>
    </source>
</evidence>
<dbReference type="InterPro" id="IPR036390">
    <property type="entry name" value="WH_DNA-bd_sf"/>
</dbReference>
<dbReference type="Gene3D" id="3.40.190.290">
    <property type="match status" value="1"/>
</dbReference>
<dbReference type="SUPFAM" id="SSF46785">
    <property type="entry name" value="Winged helix' DNA-binding domain"/>
    <property type="match status" value="1"/>
</dbReference>
<organism evidence="6 7">
    <name type="scientific">Vibrio marisflavi CECT 7928</name>
    <dbReference type="NCBI Taxonomy" id="634439"/>
    <lineage>
        <taxon>Bacteria</taxon>
        <taxon>Pseudomonadati</taxon>
        <taxon>Pseudomonadota</taxon>
        <taxon>Gammaproteobacteria</taxon>
        <taxon>Vibrionales</taxon>
        <taxon>Vibrionaceae</taxon>
        <taxon>Vibrio</taxon>
    </lineage>
</organism>
<keyword evidence="3" id="KW-0238">DNA-binding</keyword>
<evidence type="ECO:0000256" key="4">
    <source>
        <dbReference type="ARBA" id="ARBA00023163"/>
    </source>
</evidence>
<evidence type="ECO:0000256" key="1">
    <source>
        <dbReference type="ARBA" id="ARBA00009437"/>
    </source>
</evidence>
<gene>
    <name evidence="6" type="primary">catM_1</name>
    <name evidence="6" type="ORF">VMF7928_00930</name>
</gene>
<dbReference type="RefSeq" id="WP_237360304.1">
    <property type="nucleotide sequence ID" value="NZ_CAKLDM010000001.1"/>
</dbReference>
<dbReference type="PANTHER" id="PTHR30126:SF96">
    <property type="entry name" value="TRANSCRIPTIONAL REGULATORY PROTEIN, LYSR FAMILY"/>
    <property type="match status" value="1"/>
</dbReference>
<accession>A0ABN8DZE4</accession>
<dbReference type="Pfam" id="PF03466">
    <property type="entry name" value="LysR_substrate"/>
    <property type="match status" value="1"/>
</dbReference>
<evidence type="ECO:0000313" key="6">
    <source>
        <dbReference type="EMBL" id="CAH0537094.1"/>
    </source>
</evidence>
<dbReference type="CDD" id="cd05466">
    <property type="entry name" value="PBP2_LTTR_substrate"/>
    <property type="match status" value="1"/>
</dbReference>
<dbReference type="InterPro" id="IPR005119">
    <property type="entry name" value="LysR_subst-bd"/>
</dbReference>
<dbReference type="EMBL" id="CAKLDM010000001">
    <property type="protein sequence ID" value="CAH0537094.1"/>
    <property type="molecule type" value="Genomic_DNA"/>
</dbReference>
<keyword evidence="4" id="KW-0804">Transcription</keyword>
<evidence type="ECO:0000259" key="5">
    <source>
        <dbReference type="PROSITE" id="PS50931"/>
    </source>
</evidence>
<dbReference type="Proteomes" id="UP000838748">
    <property type="component" value="Unassembled WGS sequence"/>
</dbReference>
<protein>
    <submittedName>
        <fullName evidence="6">HTH-type transcriptional regulator CatM</fullName>
    </submittedName>
</protein>
<dbReference type="InterPro" id="IPR036388">
    <property type="entry name" value="WH-like_DNA-bd_sf"/>
</dbReference>
<dbReference type="SUPFAM" id="SSF53850">
    <property type="entry name" value="Periplasmic binding protein-like II"/>
    <property type="match status" value="1"/>
</dbReference>
<reference evidence="6" key="1">
    <citation type="submission" date="2021-11" db="EMBL/GenBank/DDBJ databases">
        <authorList>
            <person name="Rodrigo-Torres L."/>
            <person name="Arahal R. D."/>
            <person name="Lucena T."/>
        </authorList>
    </citation>
    <scope>NUCLEOTIDE SEQUENCE</scope>
    <source>
        <strain evidence="6">CECT 7928</strain>
    </source>
</reference>
<evidence type="ECO:0000256" key="3">
    <source>
        <dbReference type="ARBA" id="ARBA00023125"/>
    </source>
</evidence>
<comment type="caution">
    <text evidence="6">The sequence shown here is derived from an EMBL/GenBank/DDBJ whole genome shotgun (WGS) entry which is preliminary data.</text>
</comment>
<name>A0ABN8DZE4_9VIBR</name>
<dbReference type="PANTHER" id="PTHR30126">
    <property type="entry name" value="HTH-TYPE TRANSCRIPTIONAL REGULATOR"/>
    <property type="match status" value="1"/>
</dbReference>
<evidence type="ECO:0000256" key="2">
    <source>
        <dbReference type="ARBA" id="ARBA00023015"/>
    </source>
</evidence>
<comment type="similarity">
    <text evidence="1">Belongs to the LysR transcriptional regulatory family.</text>
</comment>
<keyword evidence="2" id="KW-0805">Transcription regulation</keyword>
<dbReference type="InterPro" id="IPR000847">
    <property type="entry name" value="LysR_HTH_N"/>
</dbReference>
<dbReference type="Gene3D" id="1.10.10.10">
    <property type="entry name" value="Winged helix-like DNA-binding domain superfamily/Winged helix DNA-binding domain"/>
    <property type="match status" value="1"/>
</dbReference>